<comment type="caution">
    <text evidence="7">The sequence shown here is derived from an EMBL/GenBank/DDBJ whole genome shotgun (WGS) entry which is preliminary data.</text>
</comment>
<dbReference type="GeneID" id="40311818"/>
<dbReference type="Proteomes" id="UP000224006">
    <property type="component" value="Chromosome VI"/>
</dbReference>
<organism evidence="7 8">
    <name type="scientific">Besnoitia besnoiti</name>
    <name type="common">Apicomplexan protozoan</name>
    <dbReference type="NCBI Taxonomy" id="94643"/>
    <lineage>
        <taxon>Eukaryota</taxon>
        <taxon>Sar</taxon>
        <taxon>Alveolata</taxon>
        <taxon>Apicomplexa</taxon>
        <taxon>Conoidasida</taxon>
        <taxon>Coccidia</taxon>
        <taxon>Eucoccidiorida</taxon>
        <taxon>Eimeriorina</taxon>
        <taxon>Sarcocystidae</taxon>
        <taxon>Besnoitia</taxon>
    </lineage>
</organism>
<evidence type="ECO:0000259" key="6">
    <source>
        <dbReference type="PROSITE" id="PS50865"/>
    </source>
</evidence>
<feature type="compositionally biased region" description="Low complexity" evidence="5">
    <location>
        <begin position="306"/>
        <end position="316"/>
    </location>
</feature>
<feature type="compositionally biased region" description="Basic and acidic residues" evidence="5">
    <location>
        <begin position="845"/>
        <end position="854"/>
    </location>
</feature>
<feature type="region of interest" description="Disordered" evidence="5">
    <location>
        <begin position="77"/>
        <end position="406"/>
    </location>
</feature>
<feature type="compositionally biased region" description="Low complexity" evidence="5">
    <location>
        <begin position="36"/>
        <end position="60"/>
    </location>
</feature>
<dbReference type="PROSITE" id="PS50865">
    <property type="entry name" value="ZF_MYND_2"/>
    <property type="match status" value="1"/>
</dbReference>
<feature type="compositionally biased region" description="Polar residues" evidence="5">
    <location>
        <begin position="1097"/>
        <end position="1117"/>
    </location>
</feature>
<feature type="region of interest" description="Disordered" evidence="5">
    <location>
        <begin position="1"/>
        <end position="60"/>
    </location>
</feature>
<name>A0A2A9MAC9_BESBE</name>
<keyword evidence="3" id="KW-0862">Zinc</keyword>
<feature type="compositionally biased region" description="Basic and acidic residues" evidence="5">
    <location>
        <begin position="165"/>
        <end position="186"/>
    </location>
</feature>
<dbReference type="OrthoDB" id="330403at2759"/>
<sequence length="1912" mass="209810">MESTSAAGSSRWSFFSRRRRDSGSSSTLPELTCSKSGLHPALPLASAGSSSSLPASASVELPPSYHSFAFVSESLFETCSSPPGEDGTPEARSPRATSPNANGPPSDGSPGKELKPDNPAEAEKEAQEGHKGKTEGSKQEKKKEREKTEGGKSKRRKDGIDFAASDEKVTDESRREEVKAKEDSSLVKESSYQEVKEAKGRNAEDRSNKEKDATRKEASERTNQEETDGTSKKEEEARDGKGKENCDKKSLKDRGGKASKESGKKERRRSSSRGASPEADGNHDQSAPLQLGADISTRVGKNATQSSSASGISTFSGGRGPDQLRGGMGLACPGGSEKPRRDSPLVSSLLDRVVANGLRRRSLRDEDKGREEDEARAKWFVPQDPVGYGRDAPGKPSEPKIPSWEPEVAKAKRAVQLVKDELLRDKGVPLTPLELRRREAEAMISGGIFPQVYVSKKAWEEAKLDRVHRKDYLVKATQGKPSEQILFTKRGDSFIKPTVLTPDVTASELLDIPWLPVDGSQAREPDPAVQDTVYADTLRGMPEVRGARMENAPLESALLERGAWDAYIERRRRLDEAQDERATQQLTDTLLGDRGYIRTLDSLKRTAREMSRKESIFEGAVAERGTQGAYIPLAVGKHAEEEDVEALERISAMAEKVAGRLKRDEPFADFSWSRQPSFDEYNVNYYFKLDNEEKRREFRVTKDIKASHERVRFAARAVQQLMETPETDSRTKWLVLRDVAKLYGEDDNLPPERPPVQGLRQAVEEGKETQGASGSVERKDLSSQKVSSAALLDSVSPPRKSSTFRAASILGTALLTVAPISTSHASFSLDGGVPDSSGSGQADEFSSRERDVSPFDRQSLRCAAVSHETGDADLGTSTGAPLFKALADGSVKDGKSPGGGVSPSEGGAQSPAKRRSFLAAAPSLDRDGEASFFYGADELNRFKSHDIGIVTVRRDGSMRKRSSLAAAMRVRSSLGNSHLSRQHSPVPAEQPGDIPPDREQSRLPKPSSPAQSASPSRKASSGQLSSVSREEAAVSPGKSRRVCAASLVPQKSGQAAKQGAQSRANSLDCQAGAATPRKGTLARPGSSGHQEKLLTPKSGTPTRSTSPVLERTAQASKKQGLPSLVARRDQERAVSTPKKGRAPLPGPPTPAKKGSILGKGCPQRPASAFRDAGASPSKQEQSPRPDSPSKSLPVKPATADAAVAQPGAALPKDNGSSAASAPPETPGVSEPAPEAARGDKSSISTKDTTSLAGSLQSSQASASASSSEQVSEAIRPTTLPQATGEQRVGPEDKWGANARKMWSAELLRKQSSRSSSLSSSSGKSKKKRSKEVLIPPPPDSPSLPYTYQDRNGWSIDRRRECETKQLEAELRSLKHLKKILAHIREALGPSWEKTLPSSSVLVTLLRHPFPIPLRHHLPLSGEELVERVTLGGFWVDVFHSVWLPLAMERFQIFFTNYKSAGFLGWDEASSVCDWVYYSRTLPRMFRLANYLMAGALESRIAGLHRLLFRLNALSFFSYRVSWSLHFSYYEKKIYSLPNRKQILLEDGETLDPVPMAVLATKLLRKLLNNSTACTAARYNIDAISLLWPYVLEYKDTTVSKEALCLRIFTSPLTNGFFAILARGEVPEMPQSVNLMHSYFLLLTEFLYGGRPAGFFQLLSRSFDTAVPCIWSQVNSALRSASIRNIFLLSDILTFVTDLLYLTCLDGAPLPHRDARHINDRLRSHVLVLLRTSRPDLADPQTWDAVEEHAKCLWNALDRALRGEAIEPDLLEPFTLPMRSAPPEKAQHAYQLPWPSLAKIMPLPNQMPCWRPGCTRDLRLVMEHVKKPVAQQIRYCPKCHIAAYCSQHCQDLHWIQHHHTVCCYFNRPPSFLRFHILPDQVPEAPEFPVFDIFKGMFDIGNAEYTERRFEVVF</sequence>
<feature type="compositionally biased region" description="Low complexity" evidence="5">
    <location>
        <begin position="1241"/>
        <end position="1273"/>
    </location>
</feature>
<dbReference type="KEGG" id="bbes:BESB_068920"/>
<evidence type="ECO:0000256" key="1">
    <source>
        <dbReference type="ARBA" id="ARBA00022723"/>
    </source>
</evidence>
<keyword evidence="1" id="KW-0479">Metal-binding</keyword>
<evidence type="ECO:0000256" key="4">
    <source>
        <dbReference type="PROSITE-ProRule" id="PRU00134"/>
    </source>
</evidence>
<evidence type="ECO:0000313" key="8">
    <source>
        <dbReference type="Proteomes" id="UP000224006"/>
    </source>
</evidence>
<feature type="compositionally biased region" description="Low complexity" evidence="5">
    <location>
        <begin position="1"/>
        <end position="15"/>
    </location>
</feature>
<dbReference type="VEuPathDB" id="ToxoDB:BESB_068920"/>
<keyword evidence="8" id="KW-1185">Reference proteome</keyword>
<feature type="compositionally biased region" description="Low complexity" evidence="5">
    <location>
        <begin position="1050"/>
        <end position="1064"/>
    </location>
</feature>
<feature type="region of interest" description="Disordered" evidence="5">
    <location>
        <begin position="888"/>
        <end position="913"/>
    </location>
</feature>
<proteinExistence type="predicted"/>
<dbReference type="RefSeq" id="XP_029218868.1">
    <property type="nucleotide sequence ID" value="XM_029365285.1"/>
</dbReference>
<evidence type="ECO:0000313" key="7">
    <source>
        <dbReference type="EMBL" id="PFH34859.1"/>
    </source>
</evidence>
<feature type="compositionally biased region" description="Low complexity" evidence="5">
    <location>
        <begin position="1004"/>
        <end position="1021"/>
    </location>
</feature>
<dbReference type="InterPro" id="IPR002893">
    <property type="entry name" value="Znf_MYND"/>
</dbReference>
<feature type="compositionally biased region" description="Low complexity" evidence="5">
    <location>
        <begin position="1312"/>
        <end position="1322"/>
    </location>
</feature>
<evidence type="ECO:0000256" key="2">
    <source>
        <dbReference type="ARBA" id="ARBA00022771"/>
    </source>
</evidence>
<dbReference type="EMBL" id="NWUJ01000006">
    <property type="protein sequence ID" value="PFH34859.1"/>
    <property type="molecule type" value="Genomic_DNA"/>
</dbReference>
<dbReference type="Pfam" id="PF01753">
    <property type="entry name" value="zf-MYND"/>
    <property type="match status" value="1"/>
</dbReference>
<feature type="compositionally biased region" description="Basic and acidic residues" evidence="5">
    <location>
        <begin position="194"/>
        <end position="264"/>
    </location>
</feature>
<accession>A0A2A9MAC9</accession>
<feature type="domain" description="MYND-type" evidence="6">
    <location>
        <begin position="1813"/>
        <end position="1861"/>
    </location>
</feature>
<evidence type="ECO:0000256" key="3">
    <source>
        <dbReference type="ARBA" id="ARBA00022833"/>
    </source>
</evidence>
<feature type="compositionally biased region" description="Polar residues" evidence="5">
    <location>
        <begin position="1176"/>
        <end position="1190"/>
    </location>
</feature>
<keyword evidence="2 4" id="KW-0863">Zinc-finger</keyword>
<dbReference type="GO" id="GO:0008270">
    <property type="term" value="F:zinc ion binding"/>
    <property type="evidence" value="ECO:0007669"/>
    <property type="project" value="UniProtKB-KW"/>
</dbReference>
<evidence type="ECO:0000256" key="5">
    <source>
        <dbReference type="SAM" id="MobiDB-lite"/>
    </source>
</evidence>
<reference evidence="7 8" key="1">
    <citation type="submission" date="2017-09" db="EMBL/GenBank/DDBJ databases">
        <title>Genome sequencing of Besnoitia besnoiti strain Bb-Ger1.</title>
        <authorList>
            <person name="Schares G."/>
            <person name="Venepally P."/>
            <person name="Lorenzi H.A."/>
        </authorList>
    </citation>
    <scope>NUCLEOTIDE SEQUENCE [LARGE SCALE GENOMIC DNA]</scope>
    <source>
        <strain evidence="7 8">Bb-Ger1</strain>
    </source>
</reference>
<feature type="compositionally biased region" description="Polar residues" evidence="5">
    <location>
        <begin position="973"/>
        <end position="983"/>
    </location>
</feature>
<feature type="region of interest" description="Disordered" evidence="5">
    <location>
        <begin position="829"/>
        <end position="854"/>
    </location>
</feature>
<feature type="region of interest" description="Disordered" evidence="5">
    <location>
        <begin position="972"/>
        <end position="1346"/>
    </location>
</feature>
<feature type="region of interest" description="Disordered" evidence="5">
    <location>
        <begin position="744"/>
        <end position="783"/>
    </location>
</feature>
<protein>
    <recommendedName>
        <fullName evidence="6">MYND-type domain-containing protein</fullName>
    </recommendedName>
</protein>
<feature type="compositionally biased region" description="Basic and acidic residues" evidence="5">
    <location>
        <begin position="363"/>
        <end position="377"/>
    </location>
</feature>
<feature type="compositionally biased region" description="Basic and acidic residues" evidence="5">
    <location>
        <begin position="110"/>
        <end position="152"/>
    </location>
</feature>
<gene>
    <name evidence="7" type="ORF">BESB_068920</name>
</gene>
<dbReference type="SUPFAM" id="SSF144232">
    <property type="entry name" value="HIT/MYND zinc finger-like"/>
    <property type="match status" value="1"/>
</dbReference>